<evidence type="ECO:0000256" key="10">
    <source>
        <dbReference type="SAM" id="MobiDB-lite"/>
    </source>
</evidence>
<evidence type="ECO:0000256" key="9">
    <source>
        <dbReference type="ARBA" id="ARBA00023224"/>
    </source>
</evidence>
<evidence type="ECO:0000256" key="8">
    <source>
        <dbReference type="ARBA" id="ARBA00023170"/>
    </source>
</evidence>
<evidence type="ECO:0000256" key="1">
    <source>
        <dbReference type="ARBA" id="ARBA00004651"/>
    </source>
</evidence>
<gene>
    <name evidence="14" type="primary">Adcyap1r1</name>
    <name evidence="14" type="ORF">GZH46_02922</name>
</gene>
<dbReference type="SUPFAM" id="SSF111418">
    <property type="entry name" value="Hormone receptor domain"/>
    <property type="match status" value="1"/>
</dbReference>
<dbReference type="Pfam" id="PF00002">
    <property type="entry name" value="7tm_2"/>
    <property type="match status" value="1"/>
</dbReference>
<dbReference type="Gene3D" id="4.10.1240.10">
    <property type="entry name" value="GPCR, family 2, extracellular hormone receptor domain"/>
    <property type="match status" value="1"/>
</dbReference>
<evidence type="ECO:0000313" key="14">
    <source>
        <dbReference type="EMBL" id="KAG9508577.1"/>
    </source>
</evidence>
<name>A0ABQ7S578_9ACAR</name>
<dbReference type="PANTHER" id="PTHR45620:SF15">
    <property type="entry name" value="DIURETIC HORMONE 44 RECEPTOR 1-RELATED"/>
    <property type="match status" value="1"/>
</dbReference>
<evidence type="ECO:0000256" key="11">
    <source>
        <dbReference type="SAM" id="Phobius"/>
    </source>
</evidence>
<feature type="domain" description="G-protein coupled receptors family 2 profile 1" evidence="12">
    <location>
        <begin position="139"/>
        <end position="219"/>
    </location>
</feature>
<dbReference type="PRINTS" id="PR00249">
    <property type="entry name" value="GPCRSECRETIN"/>
</dbReference>
<keyword evidence="15" id="KW-1185">Reference proteome</keyword>
<feature type="compositionally biased region" description="Polar residues" evidence="10">
    <location>
        <begin position="750"/>
        <end position="763"/>
    </location>
</feature>
<organism evidence="14 15">
    <name type="scientific">Fragariocoptes setiger</name>
    <dbReference type="NCBI Taxonomy" id="1670756"/>
    <lineage>
        <taxon>Eukaryota</taxon>
        <taxon>Metazoa</taxon>
        <taxon>Ecdysozoa</taxon>
        <taxon>Arthropoda</taxon>
        <taxon>Chelicerata</taxon>
        <taxon>Arachnida</taxon>
        <taxon>Acari</taxon>
        <taxon>Acariformes</taxon>
        <taxon>Trombidiformes</taxon>
        <taxon>Prostigmata</taxon>
        <taxon>Eupodina</taxon>
        <taxon>Eriophyoidea</taxon>
        <taxon>Phytoptidae</taxon>
        <taxon>Fragariocoptes</taxon>
    </lineage>
</organism>
<proteinExistence type="inferred from homology"/>
<evidence type="ECO:0000256" key="2">
    <source>
        <dbReference type="ARBA" id="ARBA00005314"/>
    </source>
</evidence>
<keyword evidence="9" id="KW-0807">Transducer</keyword>
<keyword evidence="4 11" id="KW-0812">Transmembrane</keyword>
<dbReference type="PROSITE" id="PS50227">
    <property type="entry name" value="G_PROTEIN_RECEP_F2_3"/>
    <property type="match status" value="1"/>
</dbReference>
<keyword evidence="8 14" id="KW-0675">Receptor</keyword>
<comment type="caution">
    <text evidence="14">The sequence shown here is derived from an EMBL/GenBank/DDBJ whole genome shotgun (WGS) entry which is preliminary data.</text>
</comment>
<dbReference type="InterPro" id="IPR000832">
    <property type="entry name" value="GPCR_2_secretin-like"/>
</dbReference>
<evidence type="ECO:0000313" key="15">
    <source>
        <dbReference type="Proteomes" id="UP000825002"/>
    </source>
</evidence>
<feature type="transmembrane region" description="Helical" evidence="11">
    <location>
        <begin position="542"/>
        <end position="563"/>
    </location>
</feature>
<comment type="similarity">
    <text evidence="2">Belongs to the G-protein coupled receptor 2 family.</text>
</comment>
<feature type="non-terminal residue" evidence="14">
    <location>
        <position position="780"/>
    </location>
</feature>
<dbReference type="EMBL" id="JAIFTH010001324">
    <property type="protein sequence ID" value="KAG9508577.1"/>
    <property type="molecule type" value="Genomic_DNA"/>
</dbReference>
<dbReference type="Pfam" id="PF02793">
    <property type="entry name" value="HRM"/>
    <property type="match status" value="1"/>
</dbReference>
<keyword evidence="6" id="KW-0297">G-protein coupled receptor</keyword>
<dbReference type="InterPro" id="IPR001879">
    <property type="entry name" value="GPCR_2_extracellular_dom"/>
</dbReference>
<evidence type="ECO:0000259" key="12">
    <source>
        <dbReference type="PROSITE" id="PS50227"/>
    </source>
</evidence>
<evidence type="ECO:0000256" key="7">
    <source>
        <dbReference type="ARBA" id="ARBA00023136"/>
    </source>
</evidence>
<feature type="non-terminal residue" evidence="14">
    <location>
        <position position="1"/>
    </location>
</feature>
<feature type="region of interest" description="Disordered" evidence="10">
    <location>
        <begin position="676"/>
        <end position="763"/>
    </location>
</feature>
<reference evidence="14 15" key="1">
    <citation type="submission" date="2020-10" db="EMBL/GenBank/DDBJ databases">
        <authorList>
            <person name="Klimov P.B."/>
            <person name="Dyachkov S.M."/>
            <person name="Chetverikov P.E."/>
        </authorList>
    </citation>
    <scope>NUCLEOTIDE SEQUENCE [LARGE SCALE GENOMIC DNA]</scope>
    <source>
        <strain evidence="14">BMOC 18-1129-001#AD2665</strain>
        <tissue evidence="14">Entire mites</tissue>
    </source>
</reference>
<feature type="transmembrane region" description="Helical" evidence="11">
    <location>
        <begin position="579"/>
        <end position="598"/>
    </location>
</feature>
<feature type="compositionally biased region" description="Basic residues" evidence="10">
    <location>
        <begin position="692"/>
        <end position="702"/>
    </location>
</feature>
<dbReference type="SMART" id="SM00008">
    <property type="entry name" value="HormR"/>
    <property type="match status" value="1"/>
</dbReference>
<dbReference type="InterPro" id="IPR017981">
    <property type="entry name" value="GPCR_2-like_7TM"/>
</dbReference>
<keyword evidence="5 11" id="KW-1133">Transmembrane helix</keyword>
<feature type="transmembrane region" description="Helical" evidence="11">
    <location>
        <begin position="438"/>
        <end position="457"/>
    </location>
</feature>
<feature type="compositionally biased region" description="Low complexity" evidence="10">
    <location>
        <begin position="717"/>
        <end position="740"/>
    </location>
</feature>
<evidence type="ECO:0000256" key="5">
    <source>
        <dbReference type="ARBA" id="ARBA00022989"/>
    </source>
</evidence>
<comment type="subcellular location">
    <subcellularLocation>
        <location evidence="1">Cell membrane</location>
        <topology evidence="1">Multi-pass membrane protein</topology>
    </subcellularLocation>
</comment>
<dbReference type="Gene3D" id="1.20.1070.10">
    <property type="entry name" value="Rhodopsin 7-helix transmembrane proteins"/>
    <property type="match status" value="1"/>
</dbReference>
<dbReference type="PROSITE" id="PS50261">
    <property type="entry name" value="G_PROTEIN_RECEP_F2_4"/>
    <property type="match status" value="1"/>
</dbReference>
<evidence type="ECO:0000256" key="4">
    <source>
        <dbReference type="ARBA" id="ARBA00022692"/>
    </source>
</evidence>
<keyword evidence="3" id="KW-1003">Cell membrane</keyword>
<accession>A0ABQ7S578</accession>
<dbReference type="PANTHER" id="PTHR45620">
    <property type="entry name" value="PDF RECEPTOR-LIKE PROTEIN-RELATED"/>
    <property type="match status" value="1"/>
</dbReference>
<sequence length="780" mass="85416">ITEGKTNQGIIEFILKLAGETEDDNLLYAIHAILKFTLDKDYTPVDAKTQLSMVKAFNGLVDKDELDPMDLIADLIKQSTEETISEIYKSGLALQLVSFLGRHGSMDEDKIRSMGLQLMRKGDLEFKVGDPGFADKAYKCIDEARRIDLQLLFDGEPTCPQVWDGVSCWPPTRGNVVAVQPCMTELNGLQYEPGNVLRFCYSNGVWGDRSDYSQCRIRTTHTAHSELRHHNSNHNASDTSVNVTKATKASPMTNSTLGFGHSSNVTQFDTQSMLHNISGGHTNSDSNSDNNAAPFNVIVNDNSSSSNVTLLTKPHSNTTTGWINHNQTGAGSQLLERTQIGLGLLGLSGVNNVNHQATAPSAAANNVTFAFNAVGVGLMSSLASYNSNANSSYETPLSSNYTSMSGGAGGGGGVGASYATDLGILDFELMMTAEISTYGYWASLVSTMVALILFSSFKQLCCVRNTIHKNFNLSYALLSACWLFTVHLQTSHRSLPFSWHIGCAGVVAISYLMVTNFTWMFVEGIYLYSVITDTFNADNVNFHYYRFIGWGLPALTIAVWAVVKKIYMDKMDEVFKKTLRATILLMPLLGLTHVVLYMPTIQALSRFMVYAQVIALAFELWNRRRKDRNHNKQRGVKGPGCGGQDASRRVYPGSANTTPNTLTTFTLMLPIDEANGGPNGNFNNDNINNGHHNNHNKVGRRSSTHEFRLGSGPSAVTSSTTSTTITNTTHCPAATTTSSTKPGRHHSFYANRNHSNVPSSARNNTTRYVVRLESLASTHM</sequence>
<feature type="domain" description="G-protein coupled receptors family 2 profile 2" evidence="13">
    <location>
        <begin position="432"/>
        <end position="572"/>
    </location>
</feature>
<dbReference type="Proteomes" id="UP000825002">
    <property type="component" value="Unassembled WGS sequence"/>
</dbReference>
<evidence type="ECO:0000259" key="13">
    <source>
        <dbReference type="PROSITE" id="PS50261"/>
    </source>
</evidence>
<dbReference type="InterPro" id="IPR050332">
    <property type="entry name" value="GPCR_2"/>
</dbReference>
<feature type="compositionally biased region" description="Low complexity" evidence="10">
    <location>
        <begin position="680"/>
        <end position="691"/>
    </location>
</feature>
<evidence type="ECO:0000256" key="3">
    <source>
        <dbReference type="ARBA" id="ARBA00022475"/>
    </source>
</evidence>
<feature type="transmembrane region" description="Helical" evidence="11">
    <location>
        <begin position="497"/>
        <end position="522"/>
    </location>
</feature>
<keyword evidence="7 11" id="KW-0472">Membrane</keyword>
<evidence type="ECO:0000256" key="6">
    <source>
        <dbReference type="ARBA" id="ARBA00023040"/>
    </source>
</evidence>
<dbReference type="InterPro" id="IPR036445">
    <property type="entry name" value="GPCR_2_extracell_dom_sf"/>
</dbReference>
<feature type="region of interest" description="Disordered" evidence="10">
    <location>
        <begin position="629"/>
        <end position="658"/>
    </location>
</feature>
<protein>
    <submittedName>
        <fullName evidence="14">Pituitary adenylate cyclase-activating polypeptide type I receptor</fullName>
    </submittedName>
</protein>